<dbReference type="EMBL" id="JOJR01000583">
    <property type="protein sequence ID" value="RCN36168.1"/>
    <property type="molecule type" value="Genomic_DNA"/>
</dbReference>
<organism evidence="1 2">
    <name type="scientific">Ancylostoma caninum</name>
    <name type="common">Dog hookworm</name>
    <dbReference type="NCBI Taxonomy" id="29170"/>
    <lineage>
        <taxon>Eukaryota</taxon>
        <taxon>Metazoa</taxon>
        <taxon>Ecdysozoa</taxon>
        <taxon>Nematoda</taxon>
        <taxon>Chromadorea</taxon>
        <taxon>Rhabditida</taxon>
        <taxon>Rhabditina</taxon>
        <taxon>Rhabditomorpha</taxon>
        <taxon>Strongyloidea</taxon>
        <taxon>Ancylostomatidae</taxon>
        <taxon>Ancylostomatinae</taxon>
        <taxon>Ancylostoma</taxon>
    </lineage>
</organism>
<evidence type="ECO:0000313" key="1">
    <source>
        <dbReference type="EMBL" id="RCN36168.1"/>
    </source>
</evidence>
<evidence type="ECO:0000313" key="2">
    <source>
        <dbReference type="Proteomes" id="UP000252519"/>
    </source>
</evidence>
<dbReference type="Proteomes" id="UP000252519">
    <property type="component" value="Unassembled WGS sequence"/>
</dbReference>
<name>A0A368FXF5_ANCCA</name>
<reference evidence="1 2" key="1">
    <citation type="submission" date="2014-10" db="EMBL/GenBank/DDBJ databases">
        <title>Draft genome of the hookworm Ancylostoma caninum.</title>
        <authorList>
            <person name="Mitreva M."/>
        </authorList>
    </citation>
    <scope>NUCLEOTIDE SEQUENCE [LARGE SCALE GENOMIC DNA]</scope>
    <source>
        <strain evidence="1 2">Baltimore</strain>
    </source>
</reference>
<protein>
    <submittedName>
        <fullName evidence="1">Uncharacterized protein</fullName>
    </submittedName>
</protein>
<keyword evidence="2" id="KW-1185">Reference proteome</keyword>
<gene>
    <name evidence="1" type="ORF">ANCCAN_17959</name>
</gene>
<dbReference type="AlphaFoldDB" id="A0A368FXF5"/>
<sequence>MRTSCIMLGQRMYVSYQGRHCLLLQLRSLQLIFDVLNAASNGPFGRHETYRILRDMFLFLWDLFTREHCMPNSSNISNSLSWTDSQCFSDGLEVSIIDENYF</sequence>
<comment type="caution">
    <text evidence="1">The sequence shown here is derived from an EMBL/GenBank/DDBJ whole genome shotgun (WGS) entry which is preliminary data.</text>
</comment>
<proteinExistence type="predicted"/>
<accession>A0A368FXF5</accession>